<dbReference type="InterPro" id="IPR012910">
    <property type="entry name" value="Plug_dom"/>
</dbReference>
<evidence type="ECO:0000256" key="9">
    <source>
        <dbReference type="ARBA" id="ARBA00023136"/>
    </source>
</evidence>
<evidence type="ECO:0000256" key="10">
    <source>
        <dbReference type="ARBA" id="ARBA00023237"/>
    </source>
</evidence>
<evidence type="ECO:0000256" key="2">
    <source>
        <dbReference type="ARBA" id="ARBA00022448"/>
    </source>
</evidence>
<protein>
    <submittedName>
        <fullName evidence="16">SusC/RagA family TonB-linked outer membrane protein</fullName>
    </submittedName>
</protein>
<dbReference type="Gene3D" id="2.40.170.20">
    <property type="entry name" value="TonB-dependent receptor, beta-barrel domain"/>
    <property type="match status" value="1"/>
</dbReference>
<dbReference type="InterPro" id="IPR036942">
    <property type="entry name" value="Beta-barrel_TonB_sf"/>
</dbReference>
<keyword evidence="8 12" id="KW-0798">TonB box</keyword>
<dbReference type="RefSeq" id="WP_369329086.1">
    <property type="nucleotide sequence ID" value="NZ_JAULBC010000002.1"/>
</dbReference>
<dbReference type="PROSITE" id="PS52016">
    <property type="entry name" value="TONB_DEPENDENT_REC_3"/>
    <property type="match status" value="1"/>
</dbReference>
<dbReference type="EMBL" id="JAULBC010000002">
    <property type="protein sequence ID" value="MEX6687681.1"/>
    <property type="molecule type" value="Genomic_DNA"/>
</dbReference>
<keyword evidence="5 11" id="KW-0812">Transmembrane</keyword>
<evidence type="ECO:0000259" key="14">
    <source>
        <dbReference type="Pfam" id="PF00593"/>
    </source>
</evidence>
<evidence type="ECO:0000256" key="7">
    <source>
        <dbReference type="ARBA" id="ARBA00023065"/>
    </source>
</evidence>
<sequence length="1021" mass="111032">MRNILCMFLMLMFSSAVALAQNTKTITGKVLDKNGKAVEGASVHVKGTEKGTTTGSDGTFSISVSSGTILTIDALNFASQDLTVGSDNDYTVTMSQQDNVINEVVVTALGVKKEQKAIGYSVSTVKADELVKSGETNIIEGLAAKATGVQVTSSSGTPGASSKIVLRGPATFSGDNQPLIVIDGVPMDNSVNNVNPADNPYNNALSGVQVANRALDIAPEDIESVSILKGPAAAAIYGQAAGNGAIIYTTKKGAARRGIGVSYSGNVEIQNVSKLPGIQMRYGQGNNGSYSNTTPNSWGEDLVKAGKPIYDNIDNFFQTGTTFNNNISLNGGSDKTTFRMSVNSTNMKGIVPNSKLNRYSARITGDSKLSNWLTVGGTANYSNTQSTLVQNGSNLAGVMLALLRMPVDFDGRNYINPDGTQITFYGAYDNPFFSVRMNPYTDETDRFLGNVYADAKLSKTFSLSWKVGSDFYNTDSRQIYAWSSLGNDNADGTGQVNKIHVGYRNLYSDLLLKFKTSFGADKNFGLNGMIGANYNYKQYQSLFARGRGLSIPGFYGLSGLSELYASDAESYQNSKALFADLTFDYKSTVFLTLTGRNEWSTTFGKNAKGFFYPKADLSYVFSSLFKDSKVVNYGKVRVAYANVGISPTVYTDRTYYTVPNIADGYTGGLSFPYMEQNGYAISNTLYGFDLKPERNIGLEAGLEMKFFKNRIGLDLTLYQQKSKDLLIGQPIAPTSGFQYKYVNIGEIRNRGIEVGLSGDVIKSKDFLWNIVVNWSKNVNEVLQLAPGIPELPVGSAFTTPQSFAIVGEPFGVLYGTKFQRDANGNMLILSGSGLPAQETTNQNIGNPLPEWLANINNSFTYKNWNFSFLWDIRHGGTVWNGTWSNLNFRGKSAESGDRERTYVIDGVYADGPNKGQKNTTAISATSYYQNYLGNTGSEVAMQDGGWVRLRSVALSYRFSFNKKAIQYIELGAGLRNVILITDYKGIDPETSLTGASQNFNGYDYYNNPGTKSYLFNLKIGL</sequence>
<dbReference type="Gene3D" id="2.170.130.10">
    <property type="entry name" value="TonB-dependent receptor, plug domain"/>
    <property type="match status" value="1"/>
</dbReference>
<evidence type="ECO:0000256" key="13">
    <source>
        <dbReference type="SAM" id="SignalP"/>
    </source>
</evidence>
<evidence type="ECO:0000256" key="6">
    <source>
        <dbReference type="ARBA" id="ARBA00023004"/>
    </source>
</evidence>
<evidence type="ECO:0000256" key="3">
    <source>
        <dbReference type="ARBA" id="ARBA00022452"/>
    </source>
</evidence>
<accession>A0ABV3ZCT6</accession>
<dbReference type="InterPro" id="IPR039426">
    <property type="entry name" value="TonB-dep_rcpt-like"/>
</dbReference>
<evidence type="ECO:0000259" key="15">
    <source>
        <dbReference type="Pfam" id="PF07715"/>
    </source>
</evidence>
<dbReference type="PANTHER" id="PTHR32552">
    <property type="entry name" value="FERRICHROME IRON RECEPTOR-RELATED"/>
    <property type="match status" value="1"/>
</dbReference>
<dbReference type="Pfam" id="PF13715">
    <property type="entry name" value="CarbopepD_reg_2"/>
    <property type="match status" value="1"/>
</dbReference>
<keyword evidence="10 11" id="KW-0998">Cell outer membrane</keyword>
<keyword evidence="3 11" id="KW-1134">Transmembrane beta strand</keyword>
<dbReference type="Pfam" id="PF07715">
    <property type="entry name" value="Plug"/>
    <property type="match status" value="1"/>
</dbReference>
<evidence type="ECO:0000256" key="11">
    <source>
        <dbReference type="PROSITE-ProRule" id="PRU01360"/>
    </source>
</evidence>
<evidence type="ECO:0000313" key="16">
    <source>
        <dbReference type="EMBL" id="MEX6687681.1"/>
    </source>
</evidence>
<gene>
    <name evidence="16" type="ORF">QTN47_09270</name>
</gene>
<keyword evidence="13" id="KW-0732">Signal</keyword>
<keyword evidence="17" id="KW-1185">Reference proteome</keyword>
<dbReference type="NCBIfam" id="TIGR04056">
    <property type="entry name" value="OMP_RagA_SusC"/>
    <property type="match status" value="1"/>
</dbReference>
<keyword evidence="2 11" id="KW-0813">Transport</keyword>
<evidence type="ECO:0000256" key="1">
    <source>
        <dbReference type="ARBA" id="ARBA00004571"/>
    </source>
</evidence>
<evidence type="ECO:0000313" key="17">
    <source>
        <dbReference type="Proteomes" id="UP001560573"/>
    </source>
</evidence>
<keyword evidence="9 11" id="KW-0472">Membrane</keyword>
<dbReference type="PANTHER" id="PTHR32552:SF81">
    <property type="entry name" value="TONB-DEPENDENT OUTER MEMBRANE RECEPTOR"/>
    <property type="match status" value="1"/>
</dbReference>
<keyword evidence="7" id="KW-0406">Ion transport</keyword>
<dbReference type="SUPFAM" id="SSF49464">
    <property type="entry name" value="Carboxypeptidase regulatory domain-like"/>
    <property type="match status" value="1"/>
</dbReference>
<comment type="similarity">
    <text evidence="11 12">Belongs to the TonB-dependent receptor family.</text>
</comment>
<dbReference type="Gene3D" id="2.60.40.1120">
    <property type="entry name" value="Carboxypeptidase-like, regulatory domain"/>
    <property type="match status" value="1"/>
</dbReference>
<proteinExistence type="inferred from homology"/>
<evidence type="ECO:0000256" key="5">
    <source>
        <dbReference type="ARBA" id="ARBA00022692"/>
    </source>
</evidence>
<organism evidence="16 17">
    <name type="scientific">Danxiaibacter flavus</name>
    <dbReference type="NCBI Taxonomy" id="3049108"/>
    <lineage>
        <taxon>Bacteria</taxon>
        <taxon>Pseudomonadati</taxon>
        <taxon>Bacteroidota</taxon>
        <taxon>Chitinophagia</taxon>
        <taxon>Chitinophagales</taxon>
        <taxon>Chitinophagaceae</taxon>
        <taxon>Danxiaibacter</taxon>
    </lineage>
</organism>
<dbReference type="InterPro" id="IPR000531">
    <property type="entry name" value="Beta-barrel_TonB"/>
</dbReference>
<feature type="chain" id="PRO_5046671987" evidence="13">
    <location>
        <begin position="21"/>
        <end position="1021"/>
    </location>
</feature>
<comment type="caution">
    <text evidence="16">The sequence shown here is derived from an EMBL/GenBank/DDBJ whole genome shotgun (WGS) entry which is preliminary data.</text>
</comment>
<evidence type="ECO:0000256" key="4">
    <source>
        <dbReference type="ARBA" id="ARBA00022496"/>
    </source>
</evidence>
<keyword evidence="6" id="KW-0408">Iron</keyword>
<evidence type="ECO:0000256" key="12">
    <source>
        <dbReference type="RuleBase" id="RU003357"/>
    </source>
</evidence>
<feature type="domain" description="TonB-dependent receptor plug" evidence="15">
    <location>
        <begin position="116"/>
        <end position="245"/>
    </location>
</feature>
<reference evidence="16 17" key="1">
    <citation type="submission" date="2023-07" db="EMBL/GenBank/DDBJ databases">
        <authorList>
            <person name="Lian W.-H."/>
        </authorList>
    </citation>
    <scope>NUCLEOTIDE SEQUENCE [LARGE SCALE GENOMIC DNA]</scope>
    <source>
        <strain evidence="16 17">SYSU DXS3180</strain>
    </source>
</reference>
<keyword evidence="4" id="KW-0410">Iron transport</keyword>
<dbReference type="SUPFAM" id="SSF56935">
    <property type="entry name" value="Porins"/>
    <property type="match status" value="1"/>
</dbReference>
<dbReference type="Pfam" id="PF00593">
    <property type="entry name" value="TonB_dep_Rec_b-barrel"/>
    <property type="match status" value="1"/>
</dbReference>
<feature type="domain" description="TonB-dependent receptor-like beta-barrel" evidence="14">
    <location>
        <begin position="413"/>
        <end position="977"/>
    </location>
</feature>
<name>A0ABV3ZCT6_9BACT</name>
<evidence type="ECO:0000256" key="8">
    <source>
        <dbReference type="ARBA" id="ARBA00023077"/>
    </source>
</evidence>
<dbReference type="InterPro" id="IPR008969">
    <property type="entry name" value="CarboxyPept-like_regulatory"/>
</dbReference>
<comment type="subcellular location">
    <subcellularLocation>
        <location evidence="1 11">Cell outer membrane</location>
        <topology evidence="1 11">Multi-pass membrane protein</topology>
    </subcellularLocation>
</comment>
<dbReference type="InterPro" id="IPR023996">
    <property type="entry name" value="TonB-dep_OMP_SusC/RagA"/>
</dbReference>
<dbReference type="InterPro" id="IPR037066">
    <property type="entry name" value="Plug_dom_sf"/>
</dbReference>
<feature type="signal peptide" evidence="13">
    <location>
        <begin position="1"/>
        <end position="20"/>
    </location>
</feature>
<dbReference type="Proteomes" id="UP001560573">
    <property type="component" value="Unassembled WGS sequence"/>
</dbReference>